<dbReference type="EMBL" id="ML976671">
    <property type="protein sequence ID" value="KAF1975218.1"/>
    <property type="molecule type" value="Genomic_DNA"/>
</dbReference>
<accession>A0A6A5VEI4</accession>
<sequence length="93" mass="10482">MAVPAPVPRHYAFGSAPLVHVVWGIPAGSDRQLRVDAKRAEPRKGILDLAGYWLWIEIMIMDLYLCWVDDDADEGDKHMLLARVRGWQDVAGL</sequence>
<organism evidence="1 2">
    <name type="scientific">Bimuria novae-zelandiae CBS 107.79</name>
    <dbReference type="NCBI Taxonomy" id="1447943"/>
    <lineage>
        <taxon>Eukaryota</taxon>
        <taxon>Fungi</taxon>
        <taxon>Dikarya</taxon>
        <taxon>Ascomycota</taxon>
        <taxon>Pezizomycotina</taxon>
        <taxon>Dothideomycetes</taxon>
        <taxon>Pleosporomycetidae</taxon>
        <taxon>Pleosporales</taxon>
        <taxon>Massarineae</taxon>
        <taxon>Didymosphaeriaceae</taxon>
        <taxon>Bimuria</taxon>
    </lineage>
</organism>
<name>A0A6A5VEI4_9PLEO</name>
<protein>
    <submittedName>
        <fullName evidence="1">Uncharacterized protein</fullName>
    </submittedName>
</protein>
<dbReference type="Proteomes" id="UP000800036">
    <property type="component" value="Unassembled WGS sequence"/>
</dbReference>
<dbReference type="AlphaFoldDB" id="A0A6A5VEI4"/>
<evidence type="ECO:0000313" key="2">
    <source>
        <dbReference type="Proteomes" id="UP000800036"/>
    </source>
</evidence>
<gene>
    <name evidence="1" type="ORF">BU23DRAFT_80169</name>
</gene>
<reference evidence="1" key="1">
    <citation type="journal article" date="2020" name="Stud. Mycol.">
        <title>101 Dothideomycetes genomes: a test case for predicting lifestyles and emergence of pathogens.</title>
        <authorList>
            <person name="Haridas S."/>
            <person name="Albert R."/>
            <person name="Binder M."/>
            <person name="Bloem J."/>
            <person name="Labutti K."/>
            <person name="Salamov A."/>
            <person name="Andreopoulos B."/>
            <person name="Baker S."/>
            <person name="Barry K."/>
            <person name="Bills G."/>
            <person name="Bluhm B."/>
            <person name="Cannon C."/>
            <person name="Castanera R."/>
            <person name="Culley D."/>
            <person name="Daum C."/>
            <person name="Ezra D."/>
            <person name="Gonzalez J."/>
            <person name="Henrissat B."/>
            <person name="Kuo A."/>
            <person name="Liang C."/>
            <person name="Lipzen A."/>
            <person name="Lutzoni F."/>
            <person name="Magnuson J."/>
            <person name="Mondo S."/>
            <person name="Nolan M."/>
            <person name="Ohm R."/>
            <person name="Pangilinan J."/>
            <person name="Park H.-J."/>
            <person name="Ramirez L."/>
            <person name="Alfaro M."/>
            <person name="Sun H."/>
            <person name="Tritt A."/>
            <person name="Yoshinaga Y."/>
            <person name="Zwiers L.-H."/>
            <person name="Turgeon B."/>
            <person name="Goodwin S."/>
            <person name="Spatafora J."/>
            <person name="Crous P."/>
            <person name="Grigoriev I."/>
        </authorList>
    </citation>
    <scope>NUCLEOTIDE SEQUENCE</scope>
    <source>
        <strain evidence="1">CBS 107.79</strain>
    </source>
</reference>
<proteinExistence type="predicted"/>
<evidence type="ECO:0000313" key="1">
    <source>
        <dbReference type="EMBL" id="KAF1975218.1"/>
    </source>
</evidence>
<keyword evidence="2" id="KW-1185">Reference proteome</keyword>